<evidence type="ECO:0000256" key="1">
    <source>
        <dbReference type="SAM" id="MobiDB-lite"/>
    </source>
</evidence>
<accession>A0ABP7AL68</accession>
<reference evidence="4" key="1">
    <citation type="journal article" date="2019" name="Int. J. Syst. Evol. Microbiol.">
        <title>The Global Catalogue of Microorganisms (GCM) 10K type strain sequencing project: providing services to taxonomists for standard genome sequencing and annotation.</title>
        <authorList>
            <consortium name="The Broad Institute Genomics Platform"/>
            <consortium name="The Broad Institute Genome Sequencing Center for Infectious Disease"/>
            <person name="Wu L."/>
            <person name="Ma J."/>
        </authorList>
    </citation>
    <scope>NUCLEOTIDE SEQUENCE [LARGE SCALE GENOMIC DNA]</scope>
    <source>
        <strain evidence="4">JCM 16929</strain>
    </source>
</reference>
<feature type="transmembrane region" description="Helical" evidence="2">
    <location>
        <begin position="20"/>
        <end position="39"/>
    </location>
</feature>
<keyword evidence="2" id="KW-0812">Transmembrane</keyword>
<keyword evidence="2" id="KW-1133">Transmembrane helix</keyword>
<feature type="region of interest" description="Disordered" evidence="1">
    <location>
        <begin position="298"/>
        <end position="398"/>
    </location>
</feature>
<evidence type="ECO:0000313" key="3">
    <source>
        <dbReference type="EMBL" id="GAA3634574.1"/>
    </source>
</evidence>
<name>A0ABP7AL68_9ACTN</name>
<keyword evidence="4" id="KW-1185">Reference proteome</keyword>
<protein>
    <submittedName>
        <fullName evidence="3">Uncharacterized protein</fullName>
    </submittedName>
</protein>
<sequence>MLVALFKKARIPSPFSLKGGLAWGAAAGGAGAAAAMSMGRMRETARQGFGRLSRTIAGPSARTVRGGGYRRSGTGARGGRTSRIVPDGGAATAAATVTGEALTNPQRVASSAGTRAGLVSRWQAVQHGAATTPAALNTDPQQVVEHGIDPDGDLTGTVEDKFTAKKGKLTAADVEQFWNDELDDDTREERRHAAKAAARWQTVGATAAGARRLAASAIAHRRRVLLVGMGALAAPLVVSAGGVAALAGGAAVAAGAAGAGAVYGVNKLRRARTLRRTTAVQSAQMDALRQHLISRQALRRGVKQSGGGATKTPLSESVLAQGQNERPASKSVDSDHGRPEAEGLPEDQTDLRKPPDPPSRRSNTSRQAAQSIDAPVLGKASDLGPHQGALAEDQKQGG</sequence>
<feature type="compositionally biased region" description="Basic and acidic residues" evidence="1">
    <location>
        <begin position="332"/>
        <end position="341"/>
    </location>
</feature>
<dbReference type="EMBL" id="BAABAB010000036">
    <property type="protein sequence ID" value="GAA3634574.1"/>
    <property type="molecule type" value="Genomic_DNA"/>
</dbReference>
<dbReference type="Proteomes" id="UP001501490">
    <property type="component" value="Unassembled WGS sequence"/>
</dbReference>
<feature type="compositionally biased region" description="Gly residues" evidence="1">
    <location>
        <begin position="65"/>
        <end position="78"/>
    </location>
</feature>
<evidence type="ECO:0000256" key="2">
    <source>
        <dbReference type="SAM" id="Phobius"/>
    </source>
</evidence>
<feature type="compositionally biased region" description="Polar residues" evidence="1">
    <location>
        <begin position="360"/>
        <end position="370"/>
    </location>
</feature>
<keyword evidence="2" id="KW-0472">Membrane</keyword>
<feature type="transmembrane region" description="Helical" evidence="2">
    <location>
        <begin position="247"/>
        <end position="266"/>
    </location>
</feature>
<feature type="transmembrane region" description="Helical" evidence="2">
    <location>
        <begin position="224"/>
        <end position="241"/>
    </location>
</feature>
<feature type="compositionally biased region" description="Polar residues" evidence="1">
    <location>
        <begin position="312"/>
        <end position="326"/>
    </location>
</feature>
<feature type="region of interest" description="Disordered" evidence="1">
    <location>
        <begin position="61"/>
        <end position="82"/>
    </location>
</feature>
<organism evidence="3 4">
    <name type="scientific">Microlunatus ginsengisoli</name>
    <dbReference type="NCBI Taxonomy" id="363863"/>
    <lineage>
        <taxon>Bacteria</taxon>
        <taxon>Bacillati</taxon>
        <taxon>Actinomycetota</taxon>
        <taxon>Actinomycetes</taxon>
        <taxon>Propionibacteriales</taxon>
        <taxon>Propionibacteriaceae</taxon>
        <taxon>Microlunatus</taxon>
    </lineage>
</organism>
<evidence type="ECO:0000313" key="4">
    <source>
        <dbReference type="Proteomes" id="UP001501490"/>
    </source>
</evidence>
<feature type="compositionally biased region" description="Basic and acidic residues" evidence="1">
    <location>
        <begin position="349"/>
        <end position="359"/>
    </location>
</feature>
<gene>
    <name evidence="3" type="ORF">GCM10022236_41460</name>
</gene>
<proteinExistence type="predicted"/>
<comment type="caution">
    <text evidence="3">The sequence shown here is derived from an EMBL/GenBank/DDBJ whole genome shotgun (WGS) entry which is preliminary data.</text>
</comment>